<protein>
    <recommendedName>
        <fullName evidence="5">SH3 domain-containing protein</fullName>
    </recommendedName>
</protein>
<dbReference type="OrthoDB" id="122286at2"/>
<dbReference type="Proteomes" id="UP000256388">
    <property type="component" value="Unassembled WGS sequence"/>
</dbReference>
<feature type="transmembrane region" description="Helical" evidence="2">
    <location>
        <begin position="6"/>
        <end position="27"/>
    </location>
</feature>
<evidence type="ECO:0000256" key="1">
    <source>
        <dbReference type="SAM" id="MobiDB-lite"/>
    </source>
</evidence>
<keyword evidence="2" id="KW-0472">Membrane</keyword>
<feature type="region of interest" description="Disordered" evidence="1">
    <location>
        <begin position="79"/>
        <end position="101"/>
    </location>
</feature>
<name>A0A347ZRV2_9CHLR</name>
<gene>
    <name evidence="3" type="ORF">DFR64_1294</name>
</gene>
<keyword evidence="2" id="KW-0812">Transmembrane</keyword>
<reference evidence="3 4" key="1">
    <citation type="submission" date="2018-08" db="EMBL/GenBank/DDBJ databases">
        <title>Genomic Encyclopedia of Type Strains, Phase IV (KMG-IV): sequencing the most valuable type-strain genomes for metagenomic binning, comparative biology and taxonomic classification.</title>
        <authorList>
            <person name="Goeker M."/>
        </authorList>
    </citation>
    <scope>NUCLEOTIDE SEQUENCE [LARGE SCALE GENOMIC DNA]</scope>
    <source>
        <strain evidence="3 4">DSM 23923</strain>
    </source>
</reference>
<proteinExistence type="predicted"/>
<evidence type="ECO:0000313" key="4">
    <source>
        <dbReference type="Proteomes" id="UP000256388"/>
    </source>
</evidence>
<keyword evidence="2" id="KW-1133">Transmembrane helix</keyword>
<evidence type="ECO:0000256" key="2">
    <source>
        <dbReference type="SAM" id="Phobius"/>
    </source>
</evidence>
<dbReference type="EMBL" id="QUMS01000001">
    <property type="protein sequence ID" value="REG11413.1"/>
    <property type="molecule type" value="Genomic_DNA"/>
</dbReference>
<organism evidence="3 4">
    <name type="scientific">Pelolinea submarina</name>
    <dbReference type="NCBI Taxonomy" id="913107"/>
    <lineage>
        <taxon>Bacteria</taxon>
        <taxon>Bacillati</taxon>
        <taxon>Chloroflexota</taxon>
        <taxon>Anaerolineae</taxon>
        <taxon>Anaerolineales</taxon>
        <taxon>Anaerolineaceae</taxon>
        <taxon>Pelolinea</taxon>
    </lineage>
</organism>
<accession>A0A347ZRV2</accession>
<keyword evidence="4" id="KW-1185">Reference proteome</keyword>
<dbReference type="AlphaFoldDB" id="A0A347ZRV2"/>
<evidence type="ECO:0008006" key="5">
    <source>
        <dbReference type="Google" id="ProtNLM"/>
    </source>
</evidence>
<dbReference type="RefSeq" id="WP_116224540.1">
    <property type="nucleotide sequence ID" value="NZ_AP018437.1"/>
</dbReference>
<sequence length="370" mass="41890">MNKRLVGLLIFIIVVIIGVCITSYMIYMPRWTERLKEVKDYQTQTADVELTRLAMVSATVAQEQILTMLAYEQTQTARPTQTMTPTISPSPTTFPTSTPIPQQNVCIGKTDNGVIREMFKLPGTGYKSPVKVPGGQIVKSLGRFEDTGWVQIEFEGEIGWIKLENFVFTEECDLTVYDLSYLLNIAKPGVKVLLEDTFASNANEWFDENEEKLYPEVRAGESLLKISAQNYEVVHTTNPAINAVDEFTLITNISWKLNSQNTYIGFRFRENDGNYFEVHLTPTCDLEVFNKSEKITSRPLVDGSCHDTASFFIQMHLDKNNRLEFSVNGYDPARVNLPDSEGNLNNGDIRLVASNTTAEIDFIIIYQNEK</sequence>
<evidence type="ECO:0000313" key="3">
    <source>
        <dbReference type="EMBL" id="REG11413.1"/>
    </source>
</evidence>
<comment type="caution">
    <text evidence="3">The sequence shown here is derived from an EMBL/GenBank/DDBJ whole genome shotgun (WGS) entry which is preliminary data.</text>
</comment>